<dbReference type="Gene3D" id="2.130.10.10">
    <property type="entry name" value="YVTN repeat-like/Quinoprotein amine dehydrogenase"/>
    <property type="match status" value="1"/>
</dbReference>
<keyword evidence="2" id="KW-0472">Membrane</keyword>
<evidence type="ECO:0000313" key="5">
    <source>
        <dbReference type="Proteomes" id="UP000887116"/>
    </source>
</evidence>
<reference evidence="4" key="1">
    <citation type="submission" date="2020-07" db="EMBL/GenBank/DDBJ databases">
        <title>Multicomponent nature underlies the extraordinary mechanical properties of spider dragline silk.</title>
        <authorList>
            <person name="Kono N."/>
            <person name="Nakamura H."/>
            <person name="Mori M."/>
            <person name="Yoshida Y."/>
            <person name="Ohtoshi R."/>
            <person name="Malay A.D."/>
            <person name="Moran D.A.P."/>
            <person name="Tomita M."/>
            <person name="Numata K."/>
            <person name="Arakawa K."/>
        </authorList>
    </citation>
    <scope>NUCLEOTIDE SEQUENCE</scope>
</reference>
<dbReference type="InterPro" id="IPR036352">
    <property type="entry name" value="Semap_dom_sf"/>
</dbReference>
<accession>A0A8X6F9L6</accession>
<comment type="caution">
    <text evidence="4">The sequence shown here is derived from an EMBL/GenBank/DDBJ whole genome shotgun (WGS) entry which is preliminary data.</text>
</comment>
<dbReference type="AlphaFoldDB" id="A0A8X6F9L6"/>
<keyword evidence="2" id="KW-0812">Transmembrane</keyword>
<dbReference type="PANTHER" id="PTHR22625">
    <property type="entry name" value="PLEXIN"/>
    <property type="match status" value="1"/>
</dbReference>
<dbReference type="Proteomes" id="UP000887116">
    <property type="component" value="Unassembled WGS sequence"/>
</dbReference>
<dbReference type="SUPFAM" id="SSF101912">
    <property type="entry name" value="Sema domain"/>
    <property type="match status" value="1"/>
</dbReference>
<protein>
    <submittedName>
        <fullName evidence="4">Plexin-A4</fullName>
    </submittedName>
</protein>
<dbReference type="GO" id="GO:0030334">
    <property type="term" value="P:regulation of cell migration"/>
    <property type="evidence" value="ECO:0007669"/>
    <property type="project" value="TreeGrafter"/>
</dbReference>
<dbReference type="FunFam" id="2.130.10.10:FF:000451">
    <property type="entry name" value="Plexin A4, B"/>
    <property type="match status" value="1"/>
</dbReference>
<name>A0A8X6F9L6_TRICU</name>
<dbReference type="PANTHER" id="PTHR22625:SF70">
    <property type="entry name" value="PLEXIN A, ISOFORM A"/>
    <property type="match status" value="1"/>
</dbReference>
<keyword evidence="5" id="KW-1185">Reference proteome</keyword>
<evidence type="ECO:0000259" key="3">
    <source>
        <dbReference type="PROSITE" id="PS51004"/>
    </source>
</evidence>
<sequence length="641" mass="70503">MEILWKPFGGINNLHEEREKPYRIILSALCQLDRSELRSLPRLENLVCMCRGPCTNNLAKGFYSKGTCAKIQGSDAIYIPAAAMKKRQKRWFSPLVLFCAILALADLSLAVGTIPTTTEIPSYPTFEDPTVEKFNHMTVHDYTERVYIGAVNRIYQLSRDLKQEDVAIMGPMDDSPKCPVTQVCPNEPKRPTDYYNKALVVDYSQSKLIACGSLFQGTCTVHDLNAVSNYETPASESVVANNATASTVAFIAPGPKNLPRTHVLYVGVSYTGNGPYRSDVPAVSSRSLDPSNTFVIAHSGVTTGTKIMLNSMSREIYPITYVYGFSSKGFSYFVTVQKMSTDPPRPFISKLVRVCQRDVQYYSYTEVPLVCRTDGTDYNLAQAAYVGRPGSELAKSLGISAQDSVLFAVFAKSKDEADIYNKPSPNSALCVYALSAVHRKFTQNIQHCFNGNGERGLDFINPSQPCYPTQLQINDEFCGMDVNTPLGGSMAVEAAPVLRFSGILLTAVAATSTHDYTVTFLGTSTGHLKKAVVETVVKASEYSDLVIDEGNPINADMVFDKAKNHLYVMSEKKNIPHSVQTCLFLGPAAIRSPISLQPGYFSCLFDCLETLPVCRGTCYPTNNSPPPPFYLPSTKFVLWGD</sequence>
<feature type="domain" description="Sema" evidence="3">
    <location>
        <begin position="106"/>
        <end position="579"/>
    </location>
</feature>
<evidence type="ECO:0000256" key="2">
    <source>
        <dbReference type="SAM" id="Phobius"/>
    </source>
</evidence>
<organism evidence="4 5">
    <name type="scientific">Trichonephila clavata</name>
    <name type="common">Joro spider</name>
    <name type="synonym">Nephila clavata</name>
    <dbReference type="NCBI Taxonomy" id="2740835"/>
    <lineage>
        <taxon>Eukaryota</taxon>
        <taxon>Metazoa</taxon>
        <taxon>Ecdysozoa</taxon>
        <taxon>Arthropoda</taxon>
        <taxon>Chelicerata</taxon>
        <taxon>Arachnida</taxon>
        <taxon>Araneae</taxon>
        <taxon>Araneomorphae</taxon>
        <taxon>Entelegynae</taxon>
        <taxon>Araneoidea</taxon>
        <taxon>Nephilidae</taxon>
        <taxon>Trichonephila</taxon>
    </lineage>
</organism>
<dbReference type="InterPro" id="IPR001627">
    <property type="entry name" value="Semap_dom"/>
</dbReference>
<feature type="transmembrane region" description="Helical" evidence="2">
    <location>
        <begin position="91"/>
        <end position="114"/>
    </location>
</feature>
<evidence type="ECO:0000313" key="4">
    <source>
        <dbReference type="EMBL" id="GFQ74122.1"/>
    </source>
</evidence>
<dbReference type="OrthoDB" id="125363at2759"/>
<dbReference type="InterPro" id="IPR015943">
    <property type="entry name" value="WD40/YVTN_repeat-like_dom_sf"/>
</dbReference>
<dbReference type="Pfam" id="PF01403">
    <property type="entry name" value="Sema"/>
    <property type="match status" value="1"/>
</dbReference>
<proteinExistence type="predicted"/>
<keyword evidence="2" id="KW-1133">Transmembrane helix</keyword>
<evidence type="ECO:0000256" key="1">
    <source>
        <dbReference type="PROSITE-ProRule" id="PRU00352"/>
    </source>
</evidence>
<dbReference type="CDD" id="cd11236">
    <property type="entry name" value="Sema_plexin_like"/>
    <property type="match status" value="1"/>
</dbReference>
<comment type="caution">
    <text evidence="1">Lacks conserved residue(s) required for the propagation of feature annotation.</text>
</comment>
<dbReference type="GO" id="GO:0017154">
    <property type="term" value="F:semaphorin receptor activity"/>
    <property type="evidence" value="ECO:0007669"/>
    <property type="project" value="InterPro"/>
</dbReference>
<dbReference type="SMART" id="SM00630">
    <property type="entry name" value="Sema"/>
    <property type="match status" value="1"/>
</dbReference>
<dbReference type="GO" id="GO:0002116">
    <property type="term" value="C:semaphorin receptor complex"/>
    <property type="evidence" value="ECO:0007669"/>
    <property type="project" value="TreeGrafter"/>
</dbReference>
<dbReference type="InterPro" id="IPR031148">
    <property type="entry name" value="Plexin"/>
</dbReference>
<dbReference type="GO" id="GO:0005886">
    <property type="term" value="C:plasma membrane"/>
    <property type="evidence" value="ECO:0007669"/>
    <property type="project" value="TreeGrafter"/>
</dbReference>
<gene>
    <name evidence="4" type="primary">Plxna4</name>
    <name evidence="4" type="ORF">TNCT_718811</name>
</gene>
<dbReference type="EMBL" id="BMAO01031313">
    <property type="protein sequence ID" value="GFQ74122.1"/>
    <property type="molecule type" value="Genomic_DNA"/>
</dbReference>
<dbReference type="PROSITE" id="PS51004">
    <property type="entry name" value="SEMA"/>
    <property type="match status" value="1"/>
</dbReference>